<feature type="region of interest" description="Disordered" evidence="1">
    <location>
        <begin position="30"/>
        <end position="62"/>
    </location>
</feature>
<feature type="compositionally biased region" description="Gly residues" evidence="1">
    <location>
        <begin position="31"/>
        <end position="46"/>
    </location>
</feature>
<dbReference type="AlphaFoldDB" id="A0A426X5S2"/>
<organism evidence="2 3">
    <name type="scientific">Ensete ventricosum</name>
    <name type="common">Abyssinian banana</name>
    <name type="synonym">Musa ensete</name>
    <dbReference type="NCBI Taxonomy" id="4639"/>
    <lineage>
        <taxon>Eukaryota</taxon>
        <taxon>Viridiplantae</taxon>
        <taxon>Streptophyta</taxon>
        <taxon>Embryophyta</taxon>
        <taxon>Tracheophyta</taxon>
        <taxon>Spermatophyta</taxon>
        <taxon>Magnoliopsida</taxon>
        <taxon>Liliopsida</taxon>
        <taxon>Zingiberales</taxon>
        <taxon>Musaceae</taxon>
        <taxon>Ensete</taxon>
    </lineage>
</organism>
<evidence type="ECO:0000256" key="1">
    <source>
        <dbReference type="SAM" id="MobiDB-lite"/>
    </source>
</evidence>
<evidence type="ECO:0000313" key="3">
    <source>
        <dbReference type="Proteomes" id="UP000287651"/>
    </source>
</evidence>
<dbReference type="Proteomes" id="UP000287651">
    <property type="component" value="Unassembled WGS sequence"/>
</dbReference>
<evidence type="ECO:0000313" key="2">
    <source>
        <dbReference type="EMBL" id="RRT34827.1"/>
    </source>
</evidence>
<gene>
    <name evidence="2" type="ORF">B296_00038803</name>
</gene>
<proteinExistence type="predicted"/>
<accession>A0A426X5S2</accession>
<protein>
    <submittedName>
        <fullName evidence="2">Uncharacterized protein</fullName>
    </submittedName>
</protein>
<dbReference type="EMBL" id="AMZH03025994">
    <property type="protein sequence ID" value="RRT34827.1"/>
    <property type="molecule type" value="Genomic_DNA"/>
</dbReference>
<sequence>MTRRSEGGEEAGPVEHAECVELASDAFEVGQVGGATGGGGDGGGGRGGERREGAADADVADDVGGQPELAVLQIGERVKLDIAARKLVKGHHGNLACAREESSGERLFVVPVRGSGAQNEAEEVSGGEKDFCYTDSRFHPTPRVCIPWKAVMYMATAPAAEGSRGPAHVDEYEFGPSDLEQVEASRSESACNGTYAALFGANGNRRLGVEAGVGVGTVSVRHARRNQSHVTRVGPLPRVRINGGYAGASWLVSK</sequence>
<name>A0A426X5S2_ENSVE</name>
<reference evidence="2 3" key="1">
    <citation type="journal article" date="2014" name="Agronomy (Basel)">
        <title>A Draft Genome Sequence for Ensete ventricosum, the Drought-Tolerant Tree Against Hunger.</title>
        <authorList>
            <person name="Harrison J."/>
            <person name="Moore K.A."/>
            <person name="Paszkiewicz K."/>
            <person name="Jones T."/>
            <person name="Grant M."/>
            <person name="Ambacheew D."/>
            <person name="Muzemil S."/>
            <person name="Studholme D.J."/>
        </authorList>
    </citation>
    <scope>NUCLEOTIDE SEQUENCE [LARGE SCALE GENOMIC DNA]</scope>
</reference>
<comment type="caution">
    <text evidence="2">The sequence shown here is derived from an EMBL/GenBank/DDBJ whole genome shotgun (WGS) entry which is preliminary data.</text>
</comment>